<evidence type="ECO:0000313" key="9">
    <source>
        <dbReference type="Proteomes" id="UP000054560"/>
    </source>
</evidence>
<dbReference type="InterPro" id="IPR000225">
    <property type="entry name" value="Armadillo"/>
</dbReference>
<dbReference type="OrthoDB" id="26149at2759"/>
<keyword evidence="5" id="KW-0256">Endoplasmic reticulum</keyword>
<accession>A0A0L0FMH5</accession>
<dbReference type="SUPFAM" id="SSF48371">
    <property type="entry name" value="ARM repeat"/>
    <property type="match status" value="1"/>
</dbReference>
<dbReference type="InterPro" id="IPR040144">
    <property type="entry name" value="RAP1GDS1"/>
</dbReference>
<dbReference type="eggNOG" id="KOG4500">
    <property type="taxonomic scope" value="Eukaryota"/>
</dbReference>
<dbReference type="GO" id="GO:0005085">
    <property type="term" value="F:guanyl-nucleotide exchange factor activity"/>
    <property type="evidence" value="ECO:0007669"/>
    <property type="project" value="InterPro"/>
</dbReference>
<sequence length="584" mass="63835">MPILEFLDCPLPADKNPELTKSQVSALARSCVEYLQADVKDGAKYVNIDDVSLSCLKVLAVLSREEANRAVLVDGGCLPQLVDVIRECKRTDDLPIQALRALANICIDNDEHRQAVANVDESIKSIVDFVGVTASQVTDLKSIEVEDAPQLSVKTAICVGTVINLCNENELMAQELLAAGALPHVLSIYSGKFVSDSVRMSALSALEALTEQDEGKLALCAGDYPMKLFDALVFTTDKEFEERPTELIESLVSDNEAMRQKFVETLGLSKLIALASQLSDPVGDVASRVLAIIFTDDKYMQLALDDSSLHVIDRLLEWCKSTDTTKRANAAFAFGNLARSESACQQLMDAGVSLQLISMLDSEDAREIHAIFGALRNLVIAKETRMALIDAGLLDKLPKWAESFHMPVRFLLVSILRTLASRDKEVGSLMADDERILGMAMQLVGSDDEGTSSEAARVIANIIKYSPKKEYIQTICEMGGLKGLNKLLTSKHMILQNDGLMALCLVGAIMGNSLVDVAYLEQCSRSVVNLSKSDEAIPDSIKQNCKQWLEIVAKNDALKSRIDSSERDTKAVGQMDNRIESPQQ</sequence>
<keyword evidence="9" id="KW-1185">Reference proteome</keyword>
<name>A0A0L0FMH5_9EUKA</name>
<dbReference type="RefSeq" id="XP_014151135.1">
    <property type="nucleotide sequence ID" value="XM_014295660.1"/>
</dbReference>
<reference evidence="8 9" key="1">
    <citation type="submission" date="2011-02" db="EMBL/GenBank/DDBJ databases">
        <title>The Genome Sequence of Sphaeroforma arctica JP610.</title>
        <authorList>
            <consortium name="The Broad Institute Genome Sequencing Platform"/>
            <person name="Russ C."/>
            <person name="Cuomo C."/>
            <person name="Young S.K."/>
            <person name="Zeng Q."/>
            <person name="Gargeya S."/>
            <person name="Alvarado L."/>
            <person name="Berlin A."/>
            <person name="Chapman S.B."/>
            <person name="Chen Z."/>
            <person name="Freedman E."/>
            <person name="Gellesch M."/>
            <person name="Goldberg J."/>
            <person name="Griggs A."/>
            <person name="Gujja S."/>
            <person name="Heilman E."/>
            <person name="Heiman D."/>
            <person name="Howarth C."/>
            <person name="Mehta T."/>
            <person name="Neiman D."/>
            <person name="Pearson M."/>
            <person name="Roberts A."/>
            <person name="Saif S."/>
            <person name="Shea T."/>
            <person name="Shenoy N."/>
            <person name="Sisk P."/>
            <person name="Stolte C."/>
            <person name="Sykes S."/>
            <person name="White J."/>
            <person name="Yandava C."/>
            <person name="Burger G."/>
            <person name="Gray M.W."/>
            <person name="Holland P.W.H."/>
            <person name="King N."/>
            <person name="Lang F.B.F."/>
            <person name="Roger A.J."/>
            <person name="Ruiz-Trillo I."/>
            <person name="Haas B."/>
            <person name="Nusbaum C."/>
            <person name="Birren B."/>
        </authorList>
    </citation>
    <scope>NUCLEOTIDE SEQUENCE [LARGE SCALE GENOMIC DNA]</scope>
    <source>
        <strain evidence="8 9">JP610</strain>
    </source>
</reference>
<proteinExistence type="predicted"/>
<dbReference type="STRING" id="667725.A0A0L0FMH5"/>
<evidence type="ECO:0000256" key="2">
    <source>
        <dbReference type="ARBA" id="ARBA00004240"/>
    </source>
</evidence>
<dbReference type="AlphaFoldDB" id="A0A0L0FMH5"/>
<dbReference type="GO" id="GO:0005783">
    <property type="term" value="C:endoplasmic reticulum"/>
    <property type="evidence" value="ECO:0007669"/>
    <property type="project" value="UniProtKB-SubCell"/>
</dbReference>
<dbReference type="Proteomes" id="UP000054560">
    <property type="component" value="Unassembled WGS sequence"/>
</dbReference>
<evidence type="ECO:0000313" key="8">
    <source>
        <dbReference type="EMBL" id="KNC77233.1"/>
    </source>
</evidence>
<evidence type="ECO:0000256" key="3">
    <source>
        <dbReference type="ARBA" id="ARBA00004514"/>
    </source>
</evidence>
<gene>
    <name evidence="8" type="ORF">SARC_10302</name>
</gene>
<dbReference type="GeneID" id="25910806"/>
<evidence type="ECO:0000256" key="6">
    <source>
        <dbReference type="ARBA" id="ARBA00023128"/>
    </source>
</evidence>
<dbReference type="GO" id="GO:0005739">
    <property type="term" value="C:mitochondrion"/>
    <property type="evidence" value="ECO:0007669"/>
    <property type="project" value="UniProtKB-SubCell"/>
</dbReference>
<evidence type="ECO:0000256" key="1">
    <source>
        <dbReference type="ARBA" id="ARBA00004173"/>
    </source>
</evidence>
<evidence type="ECO:0008006" key="10">
    <source>
        <dbReference type="Google" id="ProtNLM"/>
    </source>
</evidence>
<dbReference type="GO" id="GO:0005829">
    <property type="term" value="C:cytosol"/>
    <property type="evidence" value="ECO:0007669"/>
    <property type="project" value="UniProtKB-SubCell"/>
</dbReference>
<evidence type="ECO:0000256" key="7">
    <source>
        <dbReference type="SAM" id="MobiDB-lite"/>
    </source>
</evidence>
<organism evidence="8 9">
    <name type="scientific">Sphaeroforma arctica JP610</name>
    <dbReference type="NCBI Taxonomy" id="667725"/>
    <lineage>
        <taxon>Eukaryota</taxon>
        <taxon>Ichthyosporea</taxon>
        <taxon>Ichthyophonida</taxon>
        <taxon>Sphaeroforma</taxon>
    </lineage>
</organism>
<keyword evidence="6" id="KW-0496">Mitochondrion</keyword>
<dbReference type="SMART" id="SM00185">
    <property type="entry name" value="ARM"/>
    <property type="match status" value="6"/>
</dbReference>
<evidence type="ECO:0000256" key="5">
    <source>
        <dbReference type="ARBA" id="ARBA00022824"/>
    </source>
</evidence>
<protein>
    <recommendedName>
        <fullName evidence="10">UNC-45/Cro1/She4 central domain-containing protein</fullName>
    </recommendedName>
</protein>
<feature type="region of interest" description="Disordered" evidence="7">
    <location>
        <begin position="562"/>
        <end position="584"/>
    </location>
</feature>
<keyword evidence="4" id="KW-0963">Cytoplasm</keyword>
<comment type="subcellular location">
    <subcellularLocation>
        <location evidence="3">Cytoplasm</location>
        <location evidence="3">Cytosol</location>
    </subcellularLocation>
    <subcellularLocation>
        <location evidence="2">Endoplasmic reticulum</location>
    </subcellularLocation>
    <subcellularLocation>
        <location evidence="1">Mitochondrion</location>
    </subcellularLocation>
</comment>
<evidence type="ECO:0000256" key="4">
    <source>
        <dbReference type="ARBA" id="ARBA00022490"/>
    </source>
</evidence>
<dbReference type="InterPro" id="IPR016024">
    <property type="entry name" value="ARM-type_fold"/>
</dbReference>
<dbReference type="EMBL" id="KQ242796">
    <property type="protein sequence ID" value="KNC77233.1"/>
    <property type="molecule type" value="Genomic_DNA"/>
</dbReference>
<dbReference type="Gene3D" id="1.25.10.10">
    <property type="entry name" value="Leucine-rich Repeat Variant"/>
    <property type="match status" value="3"/>
</dbReference>
<dbReference type="PANTHER" id="PTHR10957">
    <property type="entry name" value="RAP1 GTPASE-GDP DISSOCIATION STIMULATOR 1"/>
    <property type="match status" value="1"/>
</dbReference>
<dbReference type="InterPro" id="IPR011989">
    <property type="entry name" value="ARM-like"/>
</dbReference>